<organism evidence="2 4">
    <name type="scientific">Weissella confusa</name>
    <name type="common">Lactobacillus confusus</name>
    <dbReference type="NCBI Taxonomy" id="1583"/>
    <lineage>
        <taxon>Bacteria</taxon>
        <taxon>Bacillati</taxon>
        <taxon>Bacillota</taxon>
        <taxon>Bacilli</taxon>
        <taxon>Lactobacillales</taxon>
        <taxon>Lactobacillaceae</taxon>
        <taxon>Weissella</taxon>
    </lineage>
</organism>
<dbReference type="InterPro" id="IPR014975">
    <property type="entry name" value="DUF1836"/>
</dbReference>
<evidence type="ECO:0000313" key="2">
    <source>
        <dbReference type="EMBL" id="MBJ7639038.1"/>
    </source>
</evidence>
<dbReference type="RefSeq" id="WP_004560124.1">
    <property type="nucleotide sequence ID" value="NZ_ALXH01000072.1"/>
</dbReference>
<reference evidence="3" key="1">
    <citation type="submission" date="2020-01" db="EMBL/GenBank/DDBJ databases">
        <title>First Reported Case and Whole Genome of Weissella confusa in an Equid.</title>
        <authorList>
            <person name="Little S.V."/>
            <person name="Lawhon S.D."/>
        </authorList>
    </citation>
    <scope>NUCLEOTIDE SEQUENCE</scope>
    <source>
        <strain evidence="3">718955</strain>
    </source>
</reference>
<evidence type="ECO:0000313" key="1">
    <source>
        <dbReference type="EMBL" id="MBJ7632388.1"/>
    </source>
</evidence>
<keyword evidence="4" id="KW-1185">Reference proteome</keyword>
<evidence type="ECO:0000313" key="3">
    <source>
        <dbReference type="EMBL" id="NBA10702.1"/>
    </source>
</evidence>
<dbReference type="OrthoDB" id="3191472at2"/>
<dbReference type="PANTHER" id="PTHR40056">
    <property type="entry name" value="HYPOTHETICAL CYTOSOLIC PROTEIN"/>
    <property type="match status" value="1"/>
</dbReference>
<dbReference type="Pfam" id="PF08876">
    <property type="entry name" value="DUF1836"/>
    <property type="match status" value="1"/>
</dbReference>
<dbReference type="PANTHER" id="PTHR40056:SF1">
    <property type="entry name" value="DUF1836 DOMAIN-CONTAINING PROTEIN"/>
    <property type="match status" value="1"/>
</dbReference>
<dbReference type="Proteomes" id="UP000808038">
    <property type="component" value="Unassembled WGS sequence"/>
</dbReference>
<reference evidence="2" key="2">
    <citation type="submission" date="2020-02" db="EMBL/GenBank/DDBJ databases">
        <authorList>
            <person name="Fontana A."/>
            <person name="Patrone V."/>
            <person name="Morelli L."/>
        </authorList>
    </citation>
    <scope>NUCLEOTIDE SEQUENCE</scope>
    <source>
        <strain evidence="1">CCUG 30943</strain>
        <strain evidence="2">CCUG 43002</strain>
    </source>
</reference>
<dbReference type="GeneID" id="57977988"/>
<protein>
    <submittedName>
        <fullName evidence="2">DUF1836 domain-containing protein</fullName>
    </submittedName>
</protein>
<dbReference type="Proteomes" id="UP000719917">
    <property type="component" value="Unassembled WGS sequence"/>
</dbReference>
<name>A0A0R2FIH5_WEICO</name>
<reference evidence="2 4" key="3">
    <citation type="journal article" date="2021" name="Int. J. Food Microbiol.">
        <title>Safety demonstration of a microbial species for use in the food chain: Weissella confusa.</title>
        <authorList>
            <person name="Bourdichon F."/>
            <person name="Patrone V."/>
            <person name="Fontana A."/>
            <person name="Milani G."/>
            <person name="Morelli L."/>
        </authorList>
    </citation>
    <scope>NUCLEOTIDE SEQUENCE [LARGE SCALE GENOMIC DNA]</scope>
    <source>
        <strain evidence="1">CCUG 30943</strain>
        <strain evidence="2 4">CCUG 43002</strain>
    </source>
</reference>
<dbReference type="AlphaFoldDB" id="A0A0R2FIH5"/>
<dbReference type="EMBL" id="JAAAMQ010000001">
    <property type="protein sequence ID" value="NBA10702.1"/>
    <property type="molecule type" value="Genomic_DNA"/>
</dbReference>
<comment type="caution">
    <text evidence="2">The sequence shown here is derived from an EMBL/GenBank/DDBJ whole genome shotgun (WGS) entry which is preliminary data.</text>
</comment>
<dbReference type="Proteomes" id="UP000728106">
    <property type="component" value="Unassembled WGS sequence"/>
</dbReference>
<sequence length="172" mass="19887">MNEYMTWREGLKDVEFPHWEDLPAFDLYMDQVVEYVNNVLAPLNMPMVTSTMINNYVKQKVIMSPIKKKYQAMQIADILIISLMKPVFSLDEIRAAIDQVTVGDYPKKAYNAFVDALAARLQGPVPVEFDPDHLDLQLMRDAANVVFHKMEAEKLLELMRKRNPIKEVPTTK</sequence>
<dbReference type="EMBL" id="JAAOCX010000004">
    <property type="protein sequence ID" value="MBJ7632388.1"/>
    <property type="molecule type" value="Genomic_DNA"/>
</dbReference>
<evidence type="ECO:0000313" key="4">
    <source>
        <dbReference type="Proteomes" id="UP000728106"/>
    </source>
</evidence>
<gene>
    <name evidence="3" type="ORF">GTU77_00500</name>
    <name evidence="2" type="ORF">HAU20_06500</name>
    <name evidence="1" type="ORF">HAU43_04695</name>
</gene>
<proteinExistence type="predicted"/>
<dbReference type="EMBL" id="JAAOCP010000006">
    <property type="protein sequence ID" value="MBJ7639038.1"/>
    <property type="molecule type" value="Genomic_DNA"/>
</dbReference>
<accession>A0A0R2FIH5</accession>